<dbReference type="Pfam" id="PF19310">
    <property type="entry name" value="TOP_N"/>
    <property type="match status" value="1"/>
</dbReference>
<name>A0A1J3IAM8_NOCCA</name>
<sequence>MEKRRWTSVDRTPSIGPRTPLIVHHQNYQASASSAVDSAVSDDSLSSNPLLHDFDFPPFDSVDAKHVLPGICALLQQLESELEELEKSVEPSWLKLVEPLEKLVDRLIVV</sequence>
<dbReference type="InterPro" id="IPR045666">
    <property type="entry name" value="OpdA_N"/>
</dbReference>
<dbReference type="EMBL" id="GEVM01028417">
    <property type="protein sequence ID" value="JAU77521.1"/>
    <property type="molecule type" value="Transcribed_RNA"/>
</dbReference>
<organism evidence="3">
    <name type="scientific">Noccaea caerulescens</name>
    <name type="common">Alpine penny-cress</name>
    <name type="synonym">Thlaspi caerulescens</name>
    <dbReference type="NCBI Taxonomy" id="107243"/>
    <lineage>
        <taxon>Eukaryota</taxon>
        <taxon>Viridiplantae</taxon>
        <taxon>Streptophyta</taxon>
        <taxon>Embryophyta</taxon>
        <taxon>Tracheophyta</taxon>
        <taxon>Spermatophyta</taxon>
        <taxon>Magnoliopsida</taxon>
        <taxon>eudicotyledons</taxon>
        <taxon>Gunneridae</taxon>
        <taxon>Pentapetalae</taxon>
        <taxon>rosids</taxon>
        <taxon>malvids</taxon>
        <taxon>Brassicales</taxon>
        <taxon>Brassicaceae</taxon>
        <taxon>Coluteocarpeae</taxon>
        <taxon>Noccaea</taxon>
    </lineage>
</organism>
<dbReference type="Gene3D" id="1.10.1370.40">
    <property type="match status" value="1"/>
</dbReference>
<evidence type="ECO:0000313" key="3">
    <source>
        <dbReference type="EMBL" id="JAU77521.1"/>
    </source>
</evidence>
<gene>
    <name evidence="3" type="ORF">MP_TR7887_c12_g1_i1_g.23392</name>
</gene>
<evidence type="ECO:0000259" key="2">
    <source>
        <dbReference type="Pfam" id="PF19310"/>
    </source>
</evidence>
<dbReference type="AlphaFoldDB" id="A0A1J3IAM8"/>
<reference evidence="3" key="1">
    <citation type="submission" date="2016-07" db="EMBL/GenBank/DDBJ databases">
        <title>De novo transcriptome assembly of four accessions of the metal hyperaccumulator plant Noccaea caerulescens.</title>
        <authorList>
            <person name="Blande D."/>
            <person name="Halimaa P."/>
            <person name="Tervahauta A.I."/>
            <person name="Aarts M.G."/>
            <person name="Karenlampi S.O."/>
        </authorList>
    </citation>
    <scope>NUCLEOTIDE SEQUENCE</scope>
</reference>
<feature type="domain" description="Oligopeptidase A N-terminal" evidence="2">
    <location>
        <begin position="73"/>
        <end position="109"/>
    </location>
</feature>
<protein>
    <submittedName>
        <fullName evidence="3">Putative cytosolic oligopeptidase A</fullName>
    </submittedName>
</protein>
<accession>A0A1J3IAM8</accession>
<feature type="region of interest" description="Disordered" evidence="1">
    <location>
        <begin position="1"/>
        <end position="20"/>
    </location>
</feature>
<proteinExistence type="predicted"/>
<evidence type="ECO:0000256" key="1">
    <source>
        <dbReference type="SAM" id="MobiDB-lite"/>
    </source>
</evidence>